<accession>A0A0B1R6E5</accession>
<reference evidence="1 2" key="1">
    <citation type="submission" date="2014-11" db="EMBL/GenBank/DDBJ databases">
        <title>Genome sequencing of Pantoea rodasii ND03.</title>
        <authorList>
            <person name="Muhamad Yunos N.Y."/>
            <person name="Chan K.-G."/>
        </authorList>
    </citation>
    <scope>NUCLEOTIDE SEQUENCE [LARGE SCALE GENOMIC DNA]</scope>
    <source>
        <strain evidence="1 2">ND03</strain>
    </source>
</reference>
<gene>
    <name evidence="1" type="ORF">QU24_15050</name>
</gene>
<dbReference type="Proteomes" id="UP000030853">
    <property type="component" value="Unassembled WGS sequence"/>
</dbReference>
<name>A0A0B1R6E5_9GAMM</name>
<protein>
    <submittedName>
        <fullName evidence="1">Uncharacterized protein</fullName>
    </submittedName>
</protein>
<dbReference type="GO" id="GO:0003677">
    <property type="term" value="F:DNA binding"/>
    <property type="evidence" value="ECO:0007669"/>
    <property type="project" value="InterPro"/>
</dbReference>
<evidence type="ECO:0000313" key="1">
    <source>
        <dbReference type="EMBL" id="KHJ67246.1"/>
    </source>
</evidence>
<dbReference type="SUPFAM" id="SSF46894">
    <property type="entry name" value="C-terminal effector domain of the bipartite response regulators"/>
    <property type="match status" value="1"/>
</dbReference>
<comment type="caution">
    <text evidence="1">The sequence shown here is derived from an EMBL/GenBank/DDBJ whole genome shotgun (WGS) entry which is preliminary data.</text>
</comment>
<proteinExistence type="predicted"/>
<sequence length="152" mass="17228">MARFPQQHKCSSIIIVNACSTTLEAKVSDVFRLRKIYGKSAYIFVLTSDPDSAEIYQGIHFVSMHAPINELMCYIMSAVIMHDKGSVKLSLQSMQIIYMKSLGLAIEDIALLMQRSRSTIKNNFSYCKRRLHIKSTFSERALIYIAKGIVAK</sequence>
<organism evidence="1 2">
    <name type="scientific">Pantoea rodasii</name>
    <dbReference type="NCBI Taxonomy" id="1076549"/>
    <lineage>
        <taxon>Bacteria</taxon>
        <taxon>Pseudomonadati</taxon>
        <taxon>Pseudomonadota</taxon>
        <taxon>Gammaproteobacteria</taxon>
        <taxon>Enterobacterales</taxon>
        <taxon>Erwiniaceae</taxon>
        <taxon>Pantoea</taxon>
    </lineage>
</organism>
<dbReference type="EMBL" id="JTJJ01000054">
    <property type="protein sequence ID" value="KHJ67246.1"/>
    <property type="molecule type" value="Genomic_DNA"/>
</dbReference>
<dbReference type="GO" id="GO:0006355">
    <property type="term" value="P:regulation of DNA-templated transcription"/>
    <property type="evidence" value="ECO:0007669"/>
    <property type="project" value="InterPro"/>
</dbReference>
<dbReference type="InterPro" id="IPR016032">
    <property type="entry name" value="Sig_transdc_resp-reg_C-effctor"/>
</dbReference>
<dbReference type="AlphaFoldDB" id="A0A0B1R6E5"/>
<evidence type="ECO:0000313" key="2">
    <source>
        <dbReference type="Proteomes" id="UP000030853"/>
    </source>
</evidence>